<dbReference type="Gene3D" id="2.40.160.200">
    <property type="entry name" value="LURP1-related"/>
    <property type="match status" value="1"/>
</dbReference>
<comment type="similarity">
    <text evidence="1">Belongs to the LOR family.</text>
</comment>
<dbReference type="SUPFAM" id="SSF54518">
    <property type="entry name" value="Tubby C-terminal domain-like"/>
    <property type="match status" value="1"/>
</dbReference>
<dbReference type="Pfam" id="PF04525">
    <property type="entry name" value="LOR"/>
    <property type="match status" value="1"/>
</dbReference>
<evidence type="ECO:0000256" key="1">
    <source>
        <dbReference type="ARBA" id="ARBA00005437"/>
    </source>
</evidence>
<dbReference type="Proteomes" id="UP000595091">
    <property type="component" value="Chromosome"/>
</dbReference>
<dbReference type="InterPro" id="IPR025659">
    <property type="entry name" value="Tubby-like_C"/>
</dbReference>
<dbReference type="InterPro" id="IPR007612">
    <property type="entry name" value="LOR"/>
</dbReference>
<dbReference type="RefSeq" id="WP_197558043.1">
    <property type="nucleotide sequence ID" value="NZ_CP063065.1"/>
</dbReference>
<sequence>MKLYMKNQILSLKRDFNLTNQDGDPVYKVKNKWLSIGQQFRIIDLAQDKEVAQVKEQMIDLMPTVDVYDKNNNKVAEIRKKVSLFRDNYKVTSLDWDVKGNILDFDFRITDENGDRIARIDRKLISIRDTFVIDIEDYVPADVVPIILGVVMAIDLVVERKNDEK</sequence>
<organism evidence="2 3">
    <name type="scientific">Aerococcus urinaeequi</name>
    <dbReference type="NCBI Taxonomy" id="51665"/>
    <lineage>
        <taxon>Bacteria</taxon>
        <taxon>Bacillati</taxon>
        <taxon>Bacillota</taxon>
        <taxon>Bacilli</taxon>
        <taxon>Lactobacillales</taxon>
        <taxon>Aerococcaceae</taxon>
        <taxon>Aerococcus</taxon>
    </lineage>
</organism>
<evidence type="ECO:0000313" key="2">
    <source>
        <dbReference type="EMBL" id="QOQ78573.1"/>
    </source>
</evidence>
<dbReference type="EMBL" id="CP063065">
    <property type="protein sequence ID" value="QOQ78573.1"/>
    <property type="molecule type" value="Genomic_DNA"/>
</dbReference>
<protein>
    <submittedName>
        <fullName evidence="2">LURP-one-related family protein</fullName>
    </submittedName>
</protein>
<accession>A0A7M1KQR1</accession>
<gene>
    <name evidence="2" type="ORF">IMX20_06095</name>
</gene>
<name>A0A7M1KQR1_9LACT</name>
<reference evidence="2 3" key="1">
    <citation type="submission" date="2020-10" db="EMBL/GenBank/DDBJ databases">
        <title>Plasmid carrying two tetracycline resistance determinant.</title>
        <authorList>
            <person name="Yang Q."/>
        </authorList>
    </citation>
    <scope>NUCLEOTIDE SEQUENCE [LARGE SCALE GENOMIC DNA]</scope>
    <source>
        <strain evidence="2 3">T43</strain>
    </source>
</reference>
<proteinExistence type="inferred from homology"/>
<dbReference type="InterPro" id="IPR038595">
    <property type="entry name" value="LOR_sf"/>
</dbReference>
<dbReference type="AlphaFoldDB" id="A0A7M1KQR1"/>
<evidence type="ECO:0000313" key="3">
    <source>
        <dbReference type="Proteomes" id="UP000595091"/>
    </source>
</evidence>